<dbReference type="RefSeq" id="WP_119744565.1">
    <property type="nucleotide sequence ID" value="NZ_QVRA01000004.1"/>
</dbReference>
<keyword evidence="4" id="KW-0028">Amino-acid biosynthesis</keyword>
<comment type="pathway">
    <text evidence="1 4">Metabolic intermediate biosynthesis; chorismate biosynthesis; chorismate from D-erythrose 4-phosphate and phosphoenolpyruvate: step 4/7.</text>
</comment>
<dbReference type="GO" id="GO:0050661">
    <property type="term" value="F:NADP binding"/>
    <property type="evidence" value="ECO:0007669"/>
    <property type="project" value="TreeGrafter"/>
</dbReference>
<comment type="catalytic activity">
    <reaction evidence="4">
        <text>shikimate + NADP(+) = 3-dehydroshikimate + NADPH + H(+)</text>
        <dbReference type="Rhea" id="RHEA:17737"/>
        <dbReference type="ChEBI" id="CHEBI:15378"/>
        <dbReference type="ChEBI" id="CHEBI:16630"/>
        <dbReference type="ChEBI" id="CHEBI:36208"/>
        <dbReference type="ChEBI" id="CHEBI:57783"/>
        <dbReference type="ChEBI" id="CHEBI:58349"/>
        <dbReference type="EC" id="1.1.1.25"/>
    </reaction>
</comment>
<feature type="active site" description="Proton acceptor" evidence="4">
    <location>
        <position position="72"/>
    </location>
</feature>
<feature type="binding site" evidence="4">
    <location>
        <position position="254"/>
    </location>
    <ligand>
        <name>shikimate</name>
        <dbReference type="ChEBI" id="CHEBI:36208"/>
    </ligand>
</feature>
<dbReference type="InterPro" id="IPR046346">
    <property type="entry name" value="Aminoacid_DH-like_N_sf"/>
</dbReference>
<feature type="binding site" evidence="4">
    <location>
        <begin position="132"/>
        <end position="136"/>
    </location>
    <ligand>
        <name>NADP(+)</name>
        <dbReference type="ChEBI" id="CHEBI:58349"/>
    </ligand>
</feature>
<name>A0A418YVI5_9SPHN</name>
<dbReference type="Pfam" id="PF18317">
    <property type="entry name" value="SDH_C"/>
    <property type="match status" value="1"/>
</dbReference>
<accession>A0A418YVI5</accession>
<comment type="caution">
    <text evidence="7">The sequence shown here is derived from an EMBL/GenBank/DDBJ whole genome shotgun (WGS) entry which is preliminary data.</text>
</comment>
<dbReference type="InterPro" id="IPR041121">
    <property type="entry name" value="SDH_C"/>
</dbReference>
<dbReference type="Proteomes" id="UP000283469">
    <property type="component" value="Unassembled WGS sequence"/>
</dbReference>
<feature type="binding site" evidence="4">
    <location>
        <position position="226"/>
    </location>
    <ligand>
        <name>shikimate</name>
        <dbReference type="ChEBI" id="CHEBI:36208"/>
    </ligand>
</feature>
<comment type="function">
    <text evidence="4">Involved in the biosynthesis of the chorismate, which leads to the biosynthesis of aromatic amino acids. Catalyzes the reversible NADPH linked reduction of 3-dehydroshikimate (DHSA) to yield shikimate (SA).</text>
</comment>
<evidence type="ECO:0000313" key="7">
    <source>
        <dbReference type="EMBL" id="RJG56227.1"/>
    </source>
</evidence>
<comment type="subunit">
    <text evidence="4">Homodimer.</text>
</comment>
<dbReference type="SUPFAM" id="SSF53223">
    <property type="entry name" value="Aminoacid dehydrogenase-like, N-terminal domain"/>
    <property type="match status" value="1"/>
</dbReference>
<dbReference type="GO" id="GO:0005829">
    <property type="term" value="C:cytosol"/>
    <property type="evidence" value="ECO:0007669"/>
    <property type="project" value="TreeGrafter"/>
</dbReference>
<reference evidence="7 8" key="1">
    <citation type="submission" date="2018-08" db="EMBL/GenBank/DDBJ databases">
        <title>Sphingobium sp. EO9.</title>
        <authorList>
            <person name="Park Y."/>
            <person name="Kim K.H."/>
            <person name="Jeon C.O."/>
        </authorList>
    </citation>
    <scope>NUCLEOTIDE SEQUENCE [LARGE SCALE GENOMIC DNA]</scope>
    <source>
        <strain evidence="7 8">EO9</strain>
    </source>
</reference>
<feature type="binding site" evidence="4">
    <location>
        <position position="224"/>
    </location>
    <ligand>
        <name>NADP(+)</name>
        <dbReference type="ChEBI" id="CHEBI:58349"/>
    </ligand>
</feature>
<comment type="caution">
    <text evidence="4">Lacks conserved residue(s) required for the propagation of feature annotation.</text>
</comment>
<dbReference type="AlphaFoldDB" id="A0A418YVI5"/>
<evidence type="ECO:0000256" key="3">
    <source>
        <dbReference type="ARBA" id="ARBA00023141"/>
    </source>
</evidence>
<dbReference type="SUPFAM" id="SSF51735">
    <property type="entry name" value="NAD(P)-binding Rossmann-fold domains"/>
    <property type="match status" value="1"/>
</dbReference>
<proteinExistence type="inferred from homology"/>
<evidence type="ECO:0000259" key="5">
    <source>
        <dbReference type="Pfam" id="PF08501"/>
    </source>
</evidence>
<dbReference type="InterPro" id="IPR013708">
    <property type="entry name" value="Shikimate_DH-bd_N"/>
</dbReference>
<dbReference type="InterPro" id="IPR036291">
    <property type="entry name" value="NAD(P)-bd_dom_sf"/>
</dbReference>
<dbReference type="UniPathway" id="UPA00053">
    <property type="reaction ID" value="UER00087"/>
</dbReference>
<comment type="similarity">
    <text evidence="4">Belongs to the shikimate dehydrogenase family.</text>
</comment>
<dbReference type="GO" id="GO:0004764">
    <property type="term" value="F:shikimate 3-dehydrogenase (NADP+) activity"/>
    <property type="evidence" value="ECO:0007669"/>
    <property type="project" value="UniProtKB-UniRule"/>
</dbReference>
<feature type="binding site" evidence="4">
    <location>
        <position position="108"/>
    </location>
    <ligand>
        <name>shikimate</name>
        <dbReference type="ChEBI" id="CHEBI:36208"/>
    </ligand>
</feature>
<keyword evidence="4" id="KW-0521">NADP</keyword>
<gene>
    <name evidence="4" type="primary">aroE</name>
    <name evidence="7" type="ORF">D0Z70_06130</name>
</gene>
<feature type="binding site" evidence="4">
    <location>
        <position position="84"/>
    </location>
    <ligand>
        <name>NADP(+)</name>
        <dbReference type="ChEBI" id="CHEBI:58349"/>
    </ligand>
</feature>
<dbReference type="GO" id="GO:0008652">
    <property type="term" value="P:amino acid biosynthetic process"/>
    <property type="evidence" value="ECO:0007669"/>
    <property type="project" value="UniProtKB-KW"/>
</dbReference>
<feature type="binding site" evidence="4">
    <location>
        <position position="247"/>
    </location>
    <ligand>
        <name>NADP(+)</name>
        <dbReference type="ChEBI" id="CHEBI:58349"/>
    </ligand>
</feature>
<dbReference type="Gene3D" id="3.40.50.720">
    <property type="entry name" value="NAD(P)-binding Rossmann-like Domain"/>
    <property type="match status" value="1"/>
</dbReference>
<evidence type="ECO:0000256" key="2">
    <source>
        <dbReference type="ARBA" id="ARBA00023002"/>
    </source>
</evidence>
<evidence type="ECO:0000313" key="8">
    <source>
        <dbReference type="Proteomes" id="UP000283469"/>
    </source>
</evidence>
<organism evidence="7 8">
    <name type="scientific">Sphingobium terrigena</name>
    <dbReference type="NCBI Taxonomy" id="2304063"/>
    <lineage>
        <taxon>Bacteria</taxon>
        <taxon>Pseudomonadati</taxon>
        <taxon>Pseudomonadota</taxon>
        <taxon>Alphaproteobacteria</taxon>
        <taxon>Sphingomonadales</taxon>
        <taxon>Sphingomonadaceae</taxon>
        <taxon>Sphingobium</taxon>
    </lineage>
</organism>
<dbReference type="NCBIfam" id="NF009201">
    <property type="entry name" value="PRK12549.1"/>
    <property type="match status" value="1"/>
</dbReference>
<dbReference type="InterPro" id="IPR022893">
    <property type="entry name" value="Shikimate_DH_fam"/>
</dbReference>
<dbReference type="HAMAP" id="MF_00222">
    <property type="entry name" value="Shikimate_DH_AroE"/>
    <property type="match status" value="1"/>
</dbReference>
<dbReference type="PANTHER" id="PTHR21089:SF1">
    <property type="entry name" value="BIFUNCTIONAL 3-DEHYDROQUINATE DEHYDRATASE_SHIKIMATE DEHYDROGENASE, CHLOROPLASTIC"/>
    <property type="match status" value="1"/>
</dbReference>
<sequence length="282" mass="29635">MASFLTGLIGRDIGRSLSPWLHEQEAAAQGVNLIYRLFDFAADGLGEADLDRMLAALQLCGFAGVNVTHPYKQAVIAHLDELSEQAAQIGAVNTVAFRNGRRYGYNSDIFGFAENLRTGLPGAALDQVVQMGSGGAGAATAHALMGMGTGKLVLFDPNRDRAQTLCASLNAIYGNGRAIVGDDLAQAIGSADGIVNATPLGMVGYPGSAVPQACLEPRLWVTDIVYFPLETQLLAEARAAGCRVLDGSGMTIFQAAGAFEHFTGRKADPARMRASFQAISAR</sequence>
<dbReference type="OrthoDB" id="9792692at2"/>
<feature type="domain" description="SDH C-terminal" evidence="6">
    <location>
        <begin position="247"/>
        <end position="274"/>
    </location>
</feature>
<evidence type="ECO:0000256" key="1">
    <source>
        <dbReference type="ARBA" id="ARBA00004871"/>
    </source>
</evidence>
<evidence type="ECO:0000259" key="6">
    <source>
        <dbReference type="Pfam" id="PF18317"/>
    </source>
</evidence>
<dbReference type="PANTHER" id="PTHR21089">
    <property type="entry name" value="SHIKIMATE DEHYDROGENASE"/>
    <property type="match status" value="1"/>
</dbReference>
<keyword evidence="2 4" id="KW-0560">Oxidoreductase</keyword>
<dbReference type="GO" id="GO:0019632">
    <property type="term" value="P:shikimate metabolic process"/>
    <property type="evidence" value="ECO:0007669"/>
    <property type="project" value="TreeGrafter"/>
</dbReference>
<feature type="binding site" evidence="4">
    <location>
        <position position="68"/>
    </location>
    <ligand>
        <name>shikimate</name>
        <dbReference type="ChEBI" id="CHEBI:36208"/>
    </ligand>
</feature>
<evidence type="ECO:0000256" key="4">
    <source>
        <dbReference type="HAMAP-Rule" id="MF_00222"/>
    </source>
</evidence>
<dbReference type="EMBL" id="QVRA01000004">
    <property type="protein sequence ID" value="RJG56227.1"/>
    <property type="molecule type" value="Genomic_DNA"/>
</dbReference>
<dbReference type="GO" id="GO:0009073">
    <property type="term" value="P:aromatic amino acid family biosynthetic process"/>
    <property type="evidence" value="ECO:0007669"/>
    <property type="project" value="UniProtKB-KW"/>
</dbReference>
<keyword evidence="3 4" id="KW-0057">Aromatic amino acid biosynthesis</keyword>
<keyword evidence="8" id="KW-1185">Reference proteome</keyword>
<dbReference type="NCBIfam" id="NF001319">
    <property type="entry name" value="PRK00258.3-3"/>
    <property type="match status" value="1"/>
</dbReference>
<feature type="binding site" evidence="4">
    <location>
        <begin position="16"/>
        <end position="18"/>
    </location>
    <ligand>
        <name>shikimate</name>
        <dbReference type="ChEBI" id="CHEBI:36208"/>
    </ligand>
</feature>
<dbReference type="Pfam" id="PF08501">
    <property type="entry name" value="Shikimate_dh_N"/>
    <property type="match status" value="1"/>
</dbReference>
<feature type="binding site" evidence="4">
    <location>
        <position position="93"/>
    </location>
    <ligand>
        <name>shikimate</name>
        <dbReference type="ChEBI" id="CHEBI:36208"/>
    </ligand>
</feature>
<dbReference type="GO" id="GO:0009423">
    <property type="term" value="P:chorismate biosynthetic process"/>
    <property type="evidence" value="ECO:0007669"/>
    <property type="project" value="UniProtKB-UniRule"/>
</dbReference>
<protein>
    <recommendedName>
        <fullName evidence="4">Shikimate dehydrogenase (NADP(+))</fullName>
        <shortName evidence="4">SDH</shortName>
        <ecNumber evidence="4">1.1.1.25</ecNumber>
    </recommendedName>
</protein>
<dbReference type="EC" id="1.1.1.25" evidence="4"/>
<feature type="domain" description="Shikimate dehydrogenase substrate binding N-terminal" evidence="5">
    <location>
        <begin position="8"/>
        <end position="95"/>
    </location>
</feature>
<dbReference type="Gene3D" id="3.40.50.10860">
    <property type="entry name" value="Leucine Dehydrogenase, chain A, domain 1"/>
    <property type="match status" value="1"/>
</dbReference>
<dbReference type="CDD" id="cd01065">
    <property type="entry name" value="NAD_bind_Shikimate_DH"/>
    <property type="match status" value="1"/>
</dbReference>